<accession>A0A4Y2Q1W3</accession>
<protein>
    <submittedName>
        <fullName evidence="1">Uncharacterized protein</fullName>
    </submittedName>
</protein>
<comment type="caution">
    <text evidence="1">The sequence shown here is derived from an EMBL/GenBank/DDBJ whole genome shotgun (WGS) entry which is preliminary data.</text>
</comment>
<reference evidence="1 2" key="1">
    <citation type="journal article" date="2019" name="Sci. Rep.">
        <title>Orb-weaving spider Araneus ventricosus genome elucidates the spidroin gene catalogue.</title>
        <authorList>
            <person name="Kono N."/>
            <person name="Nakamura H."/>
            <person name="Ohtoshi R."/>
            <person name="Moran D.A.P."/>
            <person name="Shinohara A."/>
            <person name="Yoshida Y."/>
            <person name="Fujiwara M."/>
            <person name="Mori M."/>
            <person name="Tomita M."/>
            <person name="Arakawa K."/>
        </authorList>
    </citation>
    <scope>NUCLEOTIDE SEQUENCE [LARGE SCALE GENOMIC DNA]</scope>
</reference>
<gene>
    <name evidence="1" type="ORF">AVEN_24408_1</name>
</gene>
<evidence type="ECO:0000313" key="1">
    <source>
        <dbReference type="EMBL" id="GBN57282.1"/>
    </source>
</evidence>
<dbReference type="Proteomes" id="UP000499080">
    <property type="component" value="Unassembled WGS sequence"/>
</dbReference>
<proteinExistence type="predicted"/>
<keyword evidence="2" id="KW-1185">Reference proteome</keyword>
<dbReference type="EMBL" id="BGPR01012708">
    <property type="protein sequence ID" value="GBN57282.1"/>
    <property type="molecule type" value="Genomic_DNA"/>
</dbReference>
<name>A0A4Y2Q1W3_ARAVE</name>
<organism evidence="1 2">
    <name type="scientific">Araneus ventricosus</name>
    <name type="common">Orbweaver spider</name>
    <name type="synonym">Epeira ventricosa</name>
    <dbReference type="NCBI Taxonomy" id="182803"/>
    <lineage>
        <taxon>Eukaryota</taxon>
        <taxon>Metazoa</taxon>
        <taxon>Ecdysozoa</taxon>
        <taxon>Arthropoda</taxon>
        <taxon>Chelicerata</taxon>
        <taxon>Arachnida</taxon>
        <taxon>Araneae</taxon>
        <taxon>Araneomorphae</taxon>
        <taxon>Entelegynae</taxon>
        <taxon>Araneoidea</taxon>
        <taxon>Araneidae</taxon>
        <taxon>Araneus</taxon>
    </lineage>
</organism>
<evidence type="ECO:0000313" key="2">
    <source>
        <dbReference type="Proteomes" id="UP000499080"/>
    </source>
</evidence>
<sequence>MMLQLQDMSHMSTYNDSRSNQLWLTRVNVSPVIITELLPYCQDRPLSDVATSAARIGPLVARKMHMALLWLLPICEDRCQVPFVGLLAIAARSGDNGGTGKPGPPVGESFCTSSEKIFLRGI</sequence>
<dbReference type="AlphaFoldDB" id="A0A4Y2Q1W3"/>